<dbReference type="AlphaFoldDB" id="A0A556QJN3"/>
<dbReference type="InterPro" id="IPR000182">
    <property type="entry name" value="GNAT_dom"/>
</dbReference>
<dbReference type="PANTHER" id="PTHR43441">
    <property type="entry name" value="RIBOSOMAL-PROTEIN-SERINE ACETYLTRANSFERASE"/>
    <property type="match status" value="1"/>
</dbReference>
<dbReference type="Pfam" id="PF13302">
    <property type="entry name" value="Acetyltransf_3"/>
    <property type="match status" value="1"/>
</dbReference>
<dbReference type="Gene3D" id="3.40.630.30">
    <property type="match status" value="1"/>
</dbReference>
<dbReference type="GO" id="GO:0005737">
    <property type="term" value="C:cytoplasm"/>
    <property type="evidence" value="ECO:0007669"/>
    <property type="project" value="TreeGrafter"/>
</dbReference>
<keyword evidence="3" id="KW-1185">Reference proteome</keyword>
<evidence type="ECO:0000313" key="2">
    <source>
        <dbReference type="EMBL" id="TSJ76827.1"/>
    </source>
</evidence>
<feature type="domain" description="N-acetyltransferase" evidence="1">
    <location>
        <begin position="16"/>
        <end position="173"/>
    </location>
</feature>
<dbReference type="OrthoDB" id="9784707at2"/>
<proteinExistence type="predicted"/>
<dbReference type="RefSeq" id="WP_144230632.1">
    <property type="nucleotide sequence ID" value="NZ_CBCRVV010000017.1"/>
</dbReference>
<protein>
    <submittedName>
        <fullName evidence="2">GNAT family N-acetyltransferase</fullName>
    </submittedName>
</protein>
<keyword evidence="2" id="KW-0808">Transferase</keyword>
<evidence type="ECO:0000313" key="3">
    <source>
        <dbReference type="Proteomes" id="UP000315648"/>
    </source>
</evidence>
<sequence length="194" mass="21694">MSAEPALLLLTDRPSLRLRTLREDDAAALFALVDRNRAHLRVWLPWIDANTAVGHSSAFIEAMRLGYAEDRCFACGLFFEGRLVGVAGAHLIDHANRTCQIGYWLDEAHCGRGLMTSAVRALTAHAFTTLQLNRVEIRAAPGNYASQAVCERLGFIREGVVRDAEWLYDHYVDLTVNSLLLREWQTAQVEDDAP</sequence>
<name>A0A556QJN3_9BACT</name>
<dbReference type="GO" id="GO:0008999">
    <property type="term" value="F:protein-N-terminal-alanine acetyltransferase activity"/>
    <property type="evidence" value="ECO:0007669"/>
    <property type="project" value="TreeGrafter"/>
</dbReference>
<accession>A0A556QJN3</accession>
<comment type="caution">
    <text evidence="2">The sequence shown here is derived from an EMBL/GenBank/DDBJ whole genome shotgun (WGS) entry which is preliminary data.</text>
</comment>
<organism evidence="2 3">
    <name type="scientific">Rariglobus hedericola</name>
    <dbReference type="NCBI Taxonomy" id="2597822"/>
    <lineage>
        <taxon>Bacteria</taxon>
        <taxon>Pseudomonadati</taxon>
        <taxon>Verrucomicrobiota</taxon>
        <taxon>Opitutia</taxon>
        <taxon>Opitutales</taxon>
        <taxon>Opitutaceae</taxon>
        <taxon>Rariglobus</taxon>
    </lineage>
</organism>
<dbReference type="PANTHER" id="PTHR43441:SF12">
    <property type="entry name" value="RIBOSOMAL N-ACETYLTRANSFERASE YDAF-RELATED"/>
    <property type="match status" value="1"/>
</dbReference>
<reference evidence="2 3" key="1">
    <citation type="submission" date="2019-07" db="EMBL/GenBank/DDBJ databases">
        <title>Description of 53C-WASEF.</title>
        <authorList>
            <person name="Pitt A."/>
            <person name="Hahn M.W."/>
        </authorList>
    </citation>
    <scope>NUCLEOTIDE SEQUENCE [LARGE SCALE GENOMIC DNA]</scope>
    <source>
        <strain evidence="2 3">53C-WASEF</strain>
    </source>
</reference>
<dbReference type="InterPro" id="IPR016181">
    <property type="entry name" value="Acyl_CoA_acyltransferase"/>
</dbReference>
<dbReference type="EMBL" id="VMBG01000002">
    <property type="protein sequence ID" value="TSJ76827.1"/>
    <property type="molecule type" value="Genomic_DNA"/>
</dbReference>
<dbReference type="Proteomes" id="UP000315648">
    <property type="component" value="Unassembled WGS sequence"/>
</dbReference>
<dbReference type="SUPFAM" id="SSF55729">
    <property type="entry name" value="Acyl-CoA N-acyltransferases (Nat)"/>
    <property type="match status" value="1"/>
</dbReference>
<dbReference type="InterPro" id="IPR051908">
    <property type="entry name" value="Ribosomal_N-acetyltransferase"/>
</dbReference>
<evidence type="ECO:0000259" key="1">
    <source>
        <dbReference type="PROSITE" id="PS51186"/>
    </source>
</evidence>
<dbReference type="PROSITE" id="PS51186">
    <property type="entry name" value="GNAT"/>
    <property type="match status" value="1"/>
</dbReference>
<dbReference type="GO" id="GO:1990189">
    <property type="term" value="F:protein N-terminal-serine acetyltransferase activity"/>
    <property type="evidence" value="ECO:0007669"/>
    <property type="project" value="TreeGrafter"/>
</dbReference>
<gene>
    <name evidence="2" type="ORF">FPL22_11950</name>
</gene>